<dbReference type="SUPFAM" id="SSF46894">
    <property type="entry name" value="C-terminal effector domain of the bipartite response regulators"/>
    <property type="match status" value="1"/>
</dbReference>
<dbReference type="PROSITE" id="PS00622">
    <property type="entry name" value="HTH_LUXR_1"/>
    <property type="match status" value="1"/>
</dbReference>
<dbReference type="SMART" id="SM00421">
    <property type="entry name" value="HTH_LUXR"/>
    <property type="match status" value="1"/>
</dbReference>
<dbReference type="SUPFAM" id="SSF52172">
    <property type="entry name" value="CheY-like"/>
    <property type="match status" value="1"/>
</dbReference>
<dbReference type="InterPro" id="IPR039420">
    <property type="entry name" value="WalR-like"/>
</dbReference>
<dbReference type="SMART" id="SM00448">
    <property type="entry name" value="REC"/>
    <property type="match status" value="1"/>
</dbReference>
<dbReference type="PANTHER" id="PTHR43214:SF17">
    <property type="entry name" value="TRANSCRIPTIONAL REGULATORY PROTEIN RCSB"/>
    <property type="match status" value="1"/>
</dbReference>
<dbReference type="InterPro" id="IPR011006">
    <property type="entry name" value="CheY-like_superfamily"/>
</dbReference>
<dbReference type="InterPro" id="IPR000792">
    <property type="entry name" value="Tscrpt_reg_LuxR_C"/>
</dbReference>
<dbReference type="GO" id="GO:0006355">
    <property type="term" value="P:regulation of DNA-templated transcription"/>
    <property type="evidence" value="ECO:0007669"/>
    <property type="project" value="InterPro"/>
</dbReference>
<dbReference type="PANTHER" id="PTHR43214">
    <property type="entry name" value="TWO-COMPONENT RESPONSE REGULATOR"/>
    <property type="match status" value="1"/>
</dbReference>
<sequence length="255" mass="27847">MTTRDEPAIQNHFSRMKGPVMRPEHRVIRVVILDDHTVVQHGISSYLAERNDIAVVASFGKSRDLICWLQANHADVVLLDYTLGPGEIDGLNLVKLISTRFPECKILMTSSSDTPATVNMTMRAGALGFFGKSENLSKLADAIFVVARGRPYISAELSGKLMSSSMPDPRLARQKVVSAESASASDSGPSAILSLSPREHEVLRCYLAGMSVSDIAAKFARSSKTISTQKQSALRKLGIRSDAELFASRKLLEER</sequence>
<feature type="modified residue" description="4-aspartylphosphate" evidence="3">
    <location>
        <position position="80"/>
    </location>
</feature>
<dbReference type="PATRIC" id="fig|285.49.peg.5073"/>
<evidence type="ECO:0000313" key="7">
    <source>
        <dbReference type="Proteomes" id="UP000037442"/>
    </source>
</evidence>
<dbReference type="GO" id="GO:0000160">
    <property type="term" value="P:phosphorelay signal transduction system"/>
    <property type="evidence" value="ECO:0007669"/>
    <property type="project" value="InterPro"/>
</dbReference>
<dbReference type="GO" id="GO:0003677">
    <property type="term" value="F:DNA binding"/>
    <property type="evidence" value="ECO:0007669"/>
    <property type="project" value="UniProtKB-KW"/>
</dbReference>
<dbReference type="PROSITE" id="PS50110">
    <property type="entry name" value="RESPONSE_REGULATORY"/>
    <property type="match status" value="1"/>
</dbReference>
<protein>
    <submittedName>
        <fullName evidence="6">LuxR family transcriptional regulator</fullName>
    </submittedName>
</protein>
<evidence type="ECO:0000259" key="5">
    <source>
        <dbReference type="PROSITE" id="PS50110"/>
    </source>
</evidence>
<reference evidence="7" key="1">
    <citation type="submission" date="2014-06" db="EMBL/GenBank/DDBJ databases">
        <title>Draft genome sequence of C. testosteroni WDL7.</title>
        <authorList>
            <person name="Wu Y."/>
            <person name="Seshan H."/>
            <person name="Arumugam K."/>
        </authorList>
    </citation>
    <scope>NUCLEOTIDE SEQUENCE [LARGE SCALE GENOMIC DNA]</scope>
    <source>
        <strain evidence="7">WDL7</strain>
    </source>
</reference>
<keyword evidence="2" id="KW-0238">DNA-binding</keyword>
<gene>
    <name evidence="6" type="ORF">GL58_24445</name>
</gene>
<dbReference type="Gene3D" id="3.40.50.2300">
    <property type="match status" value="1"/>
</dbReference>
<dbReference type="Pfam" id="PF00072">
    <property type="entry name" value="Response_reg"/>
    <property type="match status" value="1"/>
</dbReference>
<dbReference type="InterPro" id="IPR058245">
    <property type="entry name" value="NreC/VraR/RcsB-like_REC"/>
</dbReference>
<dbReference type="Proteomes" id="UP000037442">
    <property type="component" value="Unassembled WGS sequence"/>
</dbReference>
<keyword evidence="1 3" id="KW-0597">Phosphoprotein</keyword>
<feature type="domain" description="HTH luxR-type" evidence="4">
    <location>
        <begin position="188"/>
        <end position="253"/>
    </location>
</feature>
<dbReference type="InterPro" id="IPR001789">
    <property type="entry name" value="Sig_transdc_resp-reg_receiver"/>
</dbReference>
<evidence type="ECO:0000256" key="1">
    <source>
        <dbReference type="ARBA" id="ARBA00022553"/>
    </source>
</evidence>
<evidence type="ECO:0000256" key="3">
    <source>
        <dbReference type="PROSITE-ProRule" id="PRU00169"/>
    </source>
</evidence>
<dbReference type="CDD" id="cd06170">
    <property type="entry name" value="LuxR_C_like"/>
    <property type="match status" value="1"/>
</dbReference>
<dbReference type="Pfam" id="PF00196">
    <property type="entry name" value="GerE"/>
    <property type="match status" value="1"/>
</dbReference>
<dbReference type="PRINTS" id="PR00038">
    <property type="entry name" value="HTHLUXR"/>
</dbReference>
<accession>A0A0L7N2H2</accession>
<dbReference type="CDD" id="cd17535">
    <property type="entry name" value="REC_NarL-like"/>
    <property type="match status" value="1"/>
</dbReference>
<dbReference type="InterPro" id="IPR016032">
    <property type="entry name" value="Sig_transdc_resp-reg_C-effctor"/>
</dbReference>
<proteinExistence type="predicted"/>
<dbReference type="EMBL" id="JNVD01000008">
    <property type="protein sequence ID" value="KOC28377.1"/>
    <property type="molecule type" value="Genomic_DNA"/>
</dbReference>
<name>A0A0L7N2H2_COMTE</name>
<evidence type="ECO:0000256" key="2">
    <source>
        <dbReference type="ARBA" id="ARBA00023125"/>
    </source>
</evidence>
<dbReference type="AlphaFoldDB" id="A0A0L7N2H2"/>
<dbReference type="PROSITE" id="PS50043">
    <property type="entry name" value="HTH_LUXR_2"/>
    <property type="match status" value="1"/>
</dbReference>
<feature type="domain" description="Response regulatory" evidence="5">
    <location>
        <begin position="29"/>
        <end position="147"/>
    </location>
</feature>
<evidence type="ECO:0000313" key="6">
    <source>
        <dbReference type="EMBL" id="KOC28377.1"/>
    </source>
</evidence>
<evidence type="ECO:0000259" key="4">
    <source>
        <dbReference type="PROSITE" id="PS50043"/>
    </source>
</evidence>
<organism evidence="6 7">
    <name type="scientific">Comamonas testosteroni</name>
    <name type="common">Pseudomonas testosteroni</name>
    <dbReference type="NCBI Taxonomy" id="285"/>
    <lineage>
        <taxon>Bacteria</taxon>
        <taxon>Pseudomonadati</taxon>
        <taxon>Pseudomonadota</taxon>
        <taxon>Betaproteobacteria</taxon>
        <taxon>Burkholderiales</taxon>
        <taxon>Comamonadaceae</taxon>
        <taxon>Comamonas</taxon>
    </lineage>
</organism>
<comment type="caution">
    <text evidence="6">The sequence shown here is derived from an EMBL/GenBank/DDBJ whole genome shotgun (WGS) entry which is preliminary data.</text>
</comment>